<protein>
    <recommendedName>
        <fullName evidence="4">Alginate export domain-containing protein</fullName>
    </recommendedName>
</protein>
<evidence type="ECO:0000256" key="1">
    <source>
        <dbReference type="SAM" id="SignalP"/>
    </source>
</evidence>
<name>A0A8J6QAH7_9FLAO</name>
<dbReference type="Proteomes" id="UP000602057">
    <property type="component" value="Unassembled WGS sequence"/>
</dbReference>
<dbReference type="RefSeq" id="WP_188217119.1">
    <property type="nucleotide sequence ID" value="NZ_BAABGH010000002.1"/>
</dbReference>
<feature type="chain" id="PRO_5035222193" description="Alginate export domain-containing protein" evidence="1">
    <location>
        <begin position="20"/>
        <end position="423"/>
    </location>
</feature>
<reference evidence="2" key="1">
    <citation type="journal article" date="2013" name="Int. J. Syst. Evol. Microbiol.">
        <title>Aestuariibaculum suncheonense gen. nov., sp. nov., a marine bacterium of the family Flavobacteriaceae isolated from a tidal flat and emended descriptions of the genera Gaetbulibacter and Tamlana.</title>
        <authorList>
            <person name="Jeong S.H."/>
            <person name="Park M.S."/>
            <person name="Jin H.M."/>
            <person name="Lee K."/>
            <person name="Park W."/>
            <person name="Jeon C.O."/>
        </authorList>
    </citation>
    <scope>NUCLEOTIDE SEQUENCE</scope>
    <source>
        <strain evidence="2">SC17</strain>
    </source>
</reference>
<evidence type="ECO:0000313" key="2">
    <source>
        <dbReference type="EMBL" id="MBD0836629.1"/>
    </source>
</evidence>
<dbReference type="EMBL" id="JACVXC010000006">
    <property type="protein sequence ID" value="MBD0836629.1"/>
    <property type="molecule type" value="Genomic_DNA"/>
</dbReference>
<evidence type="ECO:0008006" key="4">
    <source>
        <dbReference type="Google" id="ProtNLM"/>
    </source>
</evidence>
<gene>
    <name evidence="2" type="ORF">ICJ84_14415</name>
</gene>
<proteinExistence type="predicted"/>
<keyword evidence="1" id="KW-0732">Signal</keyword>
<comment type="caution">
    <text evidence="2">The sequence shown here is derived from an EMBL/GenBank/DDBJ whole genome shotgun (WGS) entry which is preliminary data.</text>
</comment>
<feature type="signal peptide" evidence="1">
    <location>
        <begin position="1"/>
        <end position="19"/>
    </location>
</feature>
<reference evidence="2" key="2">
    <citation type="submission" date="2020-09" db="EMBL/GenBank/DDBJ databases">
        <authorList>
            <person name="Wu Z."/>
        </authorList>
    </citation>
    <scope>NUCLEOTIDE SEQUENCE</scope>
    <source>
        <strain evidence="2">SC17</strain>
    </source>
</reference>
<organism evidence="2 3">
    <name type="scientific">Aestuariibaculum suncheonense</name>
    <dbReference type="NCBI Taxonomy" id="1028745"/>
    <lineage>
        <taxon>Bacteria</taxon>
        <taxon>Pseudomonadati</taxon>
        <taxon>Bacteroidota</taxon>
        <taxon>Flavobacteriia</taxon>
        <taxon>Flavobacteriales</taxon>
        <taxon>Flavobacteriaceae</taxon>
    </lineage>
</organism>
<keyword evidence="3" id="KW-1185">Reference proteome</keyword>
<accession>A0A8J6QAH7</accession>
<sequence>MLKHCFFILCLCASFLLQAQSFSEDNTETVKDSLKKKAFIEHLGNGYFPTKYFNFDLRYLIKYNQYEALRTGLGGITNDALSKTFRINGYLVYGFGDDKFKYSVGGAYRLAEKSNTWLSASYTDDLQETGSTKFLTDKRFFQFFEPRLLNISLFHAHVTKTLSLGHQITPKLLTESEFSISHIDPTYSYIYAVGDESYSEFDISSAKFAIQWNPFSTYEVSKNEQKEVKEGFPKFTLQYTKSFKDVFKSDFNFSKFDFRTIYQFGDEKGSYSQIVLVAGIANGNVPLTHLYHAYPNNINKETILQRFSVAGINSFETMFFNEFFSDKFTTFQFKHYLKPFDISPSYKPQMVLITRYALGNIDQPERHENISFGSLDKGYTESGFELNKLLFGFGLSFTYRYGAYHLPDIADNIAFKFTFNLTL</sequence>
<dbReference type="AlphaFoldDB" id="A0A8J6QAH7"/>
<evidence type="ECO:0000313" key="3">
    <source>
        <dbReference type="Proteomes" id="UP000602057"/>
    </source>
</evidence>